<evidence type="ECO:0000313" key="1">
    <source>
        <dbReference type="EMBL" id="KAK3077941.1"/>
    </source>
</evidence>
<gene>
    <name evidence="1" type="ORF">LTS18_008853</name>
</gene>
<evidence type="ECO:0000313" key="2">
    <source>
        <dbReference type="Proteomes" id="UP001186974"/>
    </source>
</evidence>
<reference evidence="1" key="1">
    <citation type="submission" date="2024-09" db="EMBL/GenBank/DDBJ databases">
        <title>Black Yeasts Isolated from many extreme environments.</title>
        <authorList>
            <person name="Coleine C."/>
            <person name="Stajich J.E."/>
            <person name="Selbmann L."/>
        </authorList>
    </citation>
    <scope>NUCLEOTIDE SEQUENCE</scope>
    <source>
        <strain evidence="1">CCFEE 5737</strain>
    </source>
</reference>
<dbReference type="Proteomes" id="UP001186974">
    <property type="component" value="Unassembled WGS sequence"/>
</dbReference>
<sequence>MPPTLLLIRHAQAQHNLTENYDLPDPPLTPQGHQQCRELAAHLSRNLGEELRQHQRQRGLEVGDIGLVVVSPMRRTLETATEGLGWLIGDGEDDGEEGGWSGRRVRLDAMWQENSAKPCDTGSPIPTLSKEFPQFDWSAVDSIYPNKTSPASNPYRFTRSAVLKRGQHALEWLYARPEKIIAVVSHSGFLRTAVTKTKFANADYRIFDFQKLDGEADGGGDGQDGPAGAAPLPVAEDGRGLELVEWEVTKERGGGMGRSQKGRWEIVEGEFPEETGDVAVEEKGEPEREEKT</sequence>
<feature type="non-terminal residue" evidence="1">
    <location>
        <position position="292"/>
    </location>
</feature>
<keyword evidence="2" id="KW-1185">Reference proteome</keyword>
<protein>
    <submittedName>
        <fullName evidence="1">Uncharacterized protein</fullName>
    </submittedName>
</protein>
<comment type="caution">
    <text evidence="1">The sequence shown here is derived from an EMBL/GenBank/DDBJ whole genome shotgun (WGS) entry which is preliminary data.</text>
</comment>
<organism evidence="1 2">
    <name type="scientific">Coniosporium uncinatum</name>
    <dbReference type="NCBI Taxonomy" id="93489"/>
    <lineage>
        <taxon>Eukaryota</taxon>
        <taxon>Fungi</taxon>
        <taxon>Dikarya</taxon>
        <taxon>Ascomycota</taxon>
        <taxon>Pezizomycotina</taxon>
        <taxon>Dothideomycetes</taxon>
        <taxon>Dothideomycetes incertae sedis</taxon>
        <taxon>Coniosporium</taxon>
    </lineage>
</organism>
<accession>A0ACC3DMT0</accession>
<name>A0ACC3DMT0_9PEZI</name>
<dbReference type="EMBL" id="JAWDJW010002351">
    <property type="protein sequence ID" value="KAK3077941.1"/>
    <property type="molecule type" value="Genomic_DNA"/>
</dbReference>
<proteinExistence type="predicted"/>